<dbReference type="Proteomes" id="UP000629287">
    <property type="component" value="Unassembled WGS sequence"/>
</dbReference>
<dbReference type="OrthoDB" id="4242758at2"/>
<dbReference type="EMBL" id="JADBGF010000001">
    <property type="protein sequence ID" value="MBE1597154.1"/>
    <property type="molecule type" value="Genomic_DNA"/>
</dbReference>
<gene>
    <name evidence="1" type="ORF">H4687_003283</name>
</gene>
<organism evidence="1 2">
    <name type="scientific">Streptomyces stelliscabiei</name>
    <dbReference type="NCBI Taxonomy" id="146820"/>
    <lineage>
        <taxon>Bacteria</taxon>
        <taxon>Bacillati</taxon>
        <taxon>Actinomycetota</taxon>
        <taxon>Actinomycetes</taxon>
        <taxon>Kitasatosporales</taxon>
        <taxon>Streptomycetaceae</taxon>
        <taxon>Streptomyces</taxon>
    </lineage>
</organism>
<sequence length="63" mass="7047">MPGPWRGGIAVRRMDRGQVAVADFLCAVCMHHRRVTGRAMVVDFLNSSPIEAHRTVCTRKDNP</sequence>
<reference evidence="1 2" key="1">
    <citation type="submission" date="2020-10" db="EMBL/GenBank/DDBJ databases">
        <title>Sequencing the genomes of 1000 actinobacteria strains.</title>
        <authorList>
            <person name="Klenk H.-P."/>
        </authorList>
    </citation>
    <scope>NUCLEOTIDE SEQUENCE [LARGE SCALE GENOMIC DNA]</scope>
    <source>
        <strain evidence="1 2">DSM 41803</strain>
    </source>
</reference>
<keyword evidence="2" id="KW-1185">Reference proteome</keyword>
<dbReference type="GeneID" id="86827859"/>
<dbReference type="RefSeq" id="WP_046917050.1">
    <property type="nucleotide sequence ID" value="NZ_JADBGF010000001.1"/>
</dbReference>
<proteinExistence type="predicted"/>
<accession>A0A8I0TR10</accession>
<protein>
    <submittedName>
        <fullName evidence="1">Uncharacterized protein</fullName>
    </submittedName>
</protein>
<evidence type="ECO:0000313" key="1">
    <source>
        <dbReference type="EMBL" id="MBE1597154.1"/>
    </source>
</evidence>
<dbReference type="AlphaFoldDB" id="A0A8I0TR10"/>
<name>A0A8I0TR10_9ACTN</name>
<evidence type="ECO:0000313" key="2">
    <source>
        <dbReference type="Proteomes" id="UP000629287"/>
    </source>
</evidence>
<comment type="caution">
    <text evidence="1">The sequence shown here is derived from an EMBL/GenBank/DDBJ whole genome shotgun (WGS) entry which is preliminary data.</text>
</comment>